<keyword evidence="4" id="KW-1185">Reference proteome</keyword>
<comment type="caution">
    <text evidence="3">The sequence shown here is derived from an EMBL/GenBank/DDBJ whole genome shotgun (WGS) entry which is preliminary data.</text>
</comment>
<feature type="coiled-coil region" evidence="1">
    <location>
        <begin position="8"/>
        <end position="35"/>
    </location>
</feature>
<name>A0AAV5MXG9_9ROSI</name>
<gene>
    <name evidence="3" type="ORF">SLEP1_g59633</name>
</gene>
<evidence type="ECO:0000313" key="3">
    <source>
        <dbReference type="EMBL" id="GKV53087.1"/>
    </source>
</evidence>
<evidence type="ECO:0000256" key="1">
    <source>
        <dbReference type="SAM" id="Coils"/>
    </source>
</evidence>
<feature type="region of interest" description="Disordered" evidence="2">
    <location>
        <begin position="361"/>
        <end position="387"/>
    </location>
</feature>
<feature type="compositionally biased region" description="Acidic residues" evidence="2">
    <location>
        <begin position="376"/>
        <end position="387"/>
    </location>
</feature>
<sequence length="498" mass="57490">MEPIGVQIARKELEIRRAEQQVENLKKELEILHMQASSIPAEAVKLPAPEASRSKILVVTTGPKMGIYHNYADIQGVPATSYTEASSMFEAERTLQTAKKAEEARKAKAPKLVQRMDRWIERGITEKVMGLVQEEVMSMAEWNILFENAKTFQEKGNKAYPIIRKDKMKVVTMKGCEPKLVYDLYRAGILDTVYTTYELDELSGFSKQFREKVRDYVRRSQIVKFKRDCYFSMISTIPDWAGDVRYPAYHLIKGGVVSKDYIMPDMVQAARGDGVFTTWQLAALRADLIDEMTFTLSNFRDTDKLRIYYDFKNVLFYAWAPAFITEADLKTFHEWREKMHIDNILISEYTRKALLRELPEEGAMDMDEGGPSNAEEPLDDRMEDDTEVPGIWKPTVRSRARIGAKASRELEIIVLRDENQLPKNMETIHAIDRIKSSMKNSQKVSAIQELEKLAKIYEIDLNEAKTYATKDNWWGDILPVRQDKAEKLKKIIQQVKDL</sequence>
<dbReference type="AlphaFoldDB" id="A0AAV5MXG9"/>
<evidence type="ECO:0000313" key="4">
    <source>
        <dbReference type="Proteomes" id="UP001054252"/>
    </source>
</evidence>
<dbReference type="Proteomes" id="UP001054252">
    <property type="component" value="Unassembled WGS sequence"/>
</dbReference>
<dbReference type="EMBL" id="BPVZ01001063">
    <property type="protein sequence ID" value="GKV53087.1"/>
    <property type="molecule type" value="Genomic_DNA"/>
</dbReference>
<organism evidence="3 4">
    <name type="scientific">Rubroshorea leprosula</name>
    <dbReference type="NCBI Taxonomy" id="152421"/>
    <lineage>
        <taxon>Eukaryota</taxon>
        <taxon>Viridiplantae</taxon>
        <taxon>Streptophyta</taxon>
        <taxon>Embryophyta</taxon>
        <taxon>Tracheophyta</taxon>
        <taxon>Spermatophyta</taxon>
        <taxon>Magnoliopsida</taxon>
        <taxon>eudicotyledons</taxon>
        <taxon>Gunneridae</taxon>
        <taxon>Pentapetalae</taxon>
        <taxon>rosids</taxon>
        <taxon>malvids</taxon>
        <taxon>Malvales</taxon>
        <taxon>Dipterocarpaceae</taxon>
        <taxon>Rubroshorea</taxon>
    </lineage>
</organism>
<proteinExistence type="predicted"/>
<evidence type="ECO:0000256" key="2">
    <source>
        <dbReference type="SAM" id="MobiDB-lite"/>
    </source>
</evidence>
<reference evidence="3 4" key="1">
    <citation type="journal article" date="2021" name="Commun. Biol.">
        <title>The genome of Shorea leprosula (Dipterocarpaceae) highlights the ecological relevance of drought in aseasonal tropical rainforests.</title>
        <authorList>
            <person name="Ng K.K.S."/>
            <person name="Kobayashi M.J."/>
            <person name="Fawcett J.A."/>
            <person name="Hatakeyama M."/>
            <person name="Paape T."/>
            <person name="Ng C.H."/>
            <person name="Ang C.C."/>
            <person name="Tnah L.H."/>
            <person name="Lee C.T."/>
            <person name="Nishiyama T."/>
            <person name="Sese J."/>
            <person name="O'Brien M.J."/>
            <person name="Copetti D."/>
            <person name="Mohd Noor M.I."/>
            <person name="Ong R.C."/>
            <person name="Putra M."/>
            <person name="Sireger I.Z."/>
            <person name="Indrioko S."/>
            <person name="Kosugi Y."/>
            <person name="Izuno A."/>
            <person name="Isagi Y."/>
            <person name="Lee S.L."/>
            <person name="Shimizu K.K."/>
        </authorList>
    </citation>
    <scope>NUCLEOTIDE SEQUENCE [LARGE SCALE GENOMIC DNA]</scope>
    <source>
        <strain evidence="3">214</strain>
    </source>
</reference>
<keyword evidence="1" id="KW-0175">Coiled coil</keyword>
<accession>A0AAV5MXG9</accession>
<evidence type="ECO:0008006" key="5">
    <source>
        <dbReference type="Google" id="ProtNLM"/>
    </source>
</evidence>
<protein>
    <recommendedName>
        <fullName evidence="5">Portal protein</fullName>
    </recommendedName>
</protein>